<comment type="caution">
    <text evidence="7">Lacks conserved residue(s) required for the propagation of feature annotation.</text>
</comment>
<evidence type="ECO:0000313" key="11">
    <source>
        <dbReference type="EMBL" id="WND01491.1"/>
    </source>
</evidence>
<evidence type="ECO:0000256" key="7">
    <source>
        <dbReference type="RuleBase" id="RU369025"/>
    </source>
</evidence>
<evidence type="ECO:0000256" key="2">
    <source>
        <dbReference type="ARBA" id="ARBA00008017"/>
    </source>
</evidence>
<comment type="subcellular location">
    <subcellularLocation>
        <location evidence="7">Cell inner membrane</location>
        <topology evidence="7">Multi-pass membrane protein</topology>
    </subcellularLocation>
    <subcellularLocation>
        <location evidence="1">Cell membrane</location>
        <topology evidence="1">Multi-pass membrane protein</topology>
    </subcellularLocation>
</comment>
<dbReference type="PANTHER" id="PTHR30221:SF1">
    <property type="entry name" value="SMALL-CONDUCTANCE MECHANOSENSITIVE CHANNEL"/>
    <property type="match status" value="1"/>
</dbReference>
<dbReference type="PANTHER" id="PTHR30221">
    <property type="entry name" value="SMALL-CONDUCTANCE MECHANOSENSITIVE CHANNEL"/>
    <property type="match status" value="1"/>
</dbReference>
<evidence type="ECO:0000313" key="12">
    <source>
        <dbReference type="Proteomes" id="UP001268683"/>
    </source>
</evidence>
<evidence type="ECO:0000259" key="9">
    <source>
        <dbReference type="Pfam" id="PF21082"/>
    </source>
</evidence>
<feature type="domain" description="Mechanosensitive ion channel transmembrane helices 2/3" evidence="10">
    <location>
        <begin position="72"/>
        <end position="112"/>
    </location>
</feature>
<evidence type="ECO:0000259" key="8">
    <source>
        <dbReference type="Pfam" id="PF00924"/>
    </source>
</evidence>
<evidence type="ECO:0000259" key="10">
    <source>
        <dbReference type="Pfam" id="PF21088"/>
    </source>
</evidence>
<dbReference type="Pfam" id="PF05552">
    <property type="entry name" value="MS_channel_1st_1"/>
    <property type="match status" value="1"/>
</dbReference>
<keyword evidence="7" id="KW-0997">Cell inner membrane</keyword>
<dbReference type="EMBL" id="CP123872">
    <property type="protein sequence ID" value="WND01491.1"/>
    <property type="molecule type" value="Genomic_DNA"/>
</dbReference>
<accession>A0AA52H7W1</accession>
<dbReference type="Gene3D" id="3.30.70.100">
    <property type="match status" value="1"/>
</dbReference>
<dbReference type="SUPFAM" id="SSF82861">
    <property type="entry name" value="Mechanosensitive channel protein MscS (YggB), transmembrane region"/>
    <property type="match status" value="1"/>
</dbReference>
<dbReference type="InterPro" id="IPR049142">
    <property type="entry name" value="MS_channel_1st"/>
</dbReference>
<keyword evidence="6 7" id="KW-0472">Membrane</keyword>
<dbReference type="SUPFAM" id="SSF50182">
    <property type="entry name" value="Sm-like ribonucleoproteins"/>
    <property type="match status" value="1"/>
</dbReference>
<dbReference type="SUPFAM" id="SSF82689">
    <property type="entry name" value="Mechanosensitive channel protein MscS (YggB), C-terminal domain"/>
    <property type="match status" value="1"/>
</dbReference>
<dbReference type="InterPro" id="IPR011066">
    <property type="entry name" value="MscS_channel_C_sf"/>
</dbReference>
<keyword evidence="3" id="KW-1003">Cell membrane</keyword>
<keyword evidence="7" id="KW-0407">Ion channel</keyword>
<dbReference type="Pfam" id="PF21082">
    <property type="entry name" value="MS_channel_3rd"/>
    <property type="match status" value="1"/>
</dbReference>
<feature type="transmembrane region" description="Helical" evidence="7">
    <location>
        <begin position="98"/>
        <end position="127"/>
    </location>
</feature>
<dbReference type="Pfam" id="PF21088">
    <property type="entry name" value="MS_channel_1st"/>
    <property type="match status" value="1"/>
</dbReference>
<feature type="domain" description="Mechanosensitive ion channel MscS" evidence="8">
    <location>
        <begin position="114"/>
        <end position="179"/>
    </location>
</feature>
<dbReference type="KEGG" id="tmk:QGN29_07950"/>
<dbReference type="Gene3D" id="2.30.30.60">
    <property type="match status" value="1"/>
</dbReference>
<reference evidence="11" key="1">
    <citation type="submission" date="2023-04" db="EMBL/GenBank/DDBJ databases">
        <title>Complete genome sequence of Temperatibacter marinus.</title>
        <authorList>
            <person name="Rong J.-C."/>
            <person name="Yi M.-L."/>
            <person name="Zhao Q."/>
        </authorList>
    </citation>
    <scope>NUCLEOTIDE SEQUENCE</scope>
    <source>
        <strain evidence="11">NBRC 110045</strain>
    </source>
</reference>
<keyword evidence="7" id="KW-0406">Ion transport</keyword>
<dbReference type="InterPro" id="IPR045275">
    <property type="entry name" value="MscS_archaea/bacteria_type"/>
</dbReference>
<dbReference type="GO" id="GO:0008381">
    <property type="term" value="F:mechanosensitive monoatomic ion channel activity"/>
    <property type="evidence" value="ECO:0007669"/>
    <property type="project" value="InterPro"/>
</dbReference>
<comment type="function">
    <text evidence="7">Mechanosensitive channel that participates in the regulation of osmotic pressure changes within the cell, opening in response to stretch forces in the membrane lipid bilayer, without the need for other proteins. Contributes to normal resistance to hypoosmotic shock. Forms an ion channel of 1.0 nanosiemens conductance with a slight preference for anions.</text>
</comment>
<dbReference type="InterPro" id="IPR010920">
    <property type="entry name" value="LSM_dom_sf"/>
</dbReference>
<dbReference type="InterPro" id="IPR006685">
    <property type="entry name" value="MscS_channel_2nd"/>
</dbReference>
<keyword evidence="5 7" id="KW-1133">Transmembrane helix</keyword>
<protein>
    <recommendedName>
        <fullName evidence="7">Small-conductance mechanosensitive channel</fullName>
    </recommendedName>
</protein>
<keyword evidence="7" id="KW-0813">Transport</keyword>
<evidence type="ECO:0000256" key="6">
    <source>
        <dbReference type="ARBA" id="ARBA00023136"/>
    </source>
</evidence>
<proteinExistence type="inferred from homology"/>
<dbReference type="Proteomes" id="UP001268683">
    <property type="component" value="Chromosome"/>
</dbReference>
<feature type="transmembrane region" description="Helical" evidence="7">
    <location>
        <begin position="23"/>
        <end position="44"/>
    </location>
</feature>
<dbReference type="GO" id="GO:0005886">
    <property type="term" value="C:plasma membrane"/>
    <property type="evidence" value="ECO:0007669"/>
    <property type="project" value="UniProtKB-SubCell"/>
</dbReference>
<evidence type="ECO:0000256" key="5">
    <source>
        <dbReference type="ARBA" id="ARBA00022989"/>
    </source>
</evidence>
<keyword evidence="4 7" id="KW-0812">Transmembrane</keyword>
<name>A0AA52H7W1_9PROT</name>
<evidence type="ECO:0000256" key="4">
    <source>
        <dbReference type="ARBA" id="ARBA00022692"/>
    </source>
</evidence>
<comment type="subunit">
    <text evidence="7">Homoheptamer.</text>
</comment>
<dbReference type="InterPro" id="IPR011014">
    <property type="entry name" value="MscS_channel_TM-2"/>
</dbReference>
<comment type="similarity">
    <text evidence="2 7">Belongs to the MscS (TC 1.A.23) family.</text>
</comment>
<keyword evidence="12" id="KW-1185">Reference proteome</keyword>
<dbReference type="InterPro" id="IPR023408">
    <property type="entry name" value="MscS_beta-dom_sf"/>
</dbReference>
<feature type="transmembrane region" description="Helical" evidence="7">
    <location>
        <begin position="65"/>
        <end position="86"/>
    </location>
</feature>
<sequence>MDEEVKAMGDKAQELYDAAMTTVTTYGLDVVAAIVTLIIGFWIARRVQNFVAALPKRSEKFDQTVANFLASIARYAVIAVTLLAVLERFGVQTTSLVALLGAAGLAIGLALQGTLSNIAAGVMLLIFRPFKVGQFVDIAGHTGVVKEISLFTTDLDTGDNVRIIIPNGSVWGSSIQNFNYHNTRRIQLVYGIDYGDDIDKAIEIISRVVSADERSLKDPDKVVAVTNLGDSSVDIMVRVWCQSGDFWALQWDLLKAVKEAFDKEGINIPYPTTTVLKAD</sequence>
<evidence type="ECO:0000256" key="1">
    <source>
        <dbReference type="ARBA" id="ARBA00004651"/>
    </source>
</evidence>
<dbReference type="InterPro" id="IPR008910">
    <property type="entry name" value="MSC_TM_helix"/>
</dbReference>
<dbReference type="RefSeq" id="WP_310797319.1">
    <property type="nucleotide sequence ID" value="NZ_CP123872.1"/>
</dbReference>
<dbReference type="Gene3D" id="1.10.287.1260">
    <property type="match status" value="1"/>
</dbReference>
<dbReference type="Pfam" id="PF00924">
    <property type="entry name" value="MS_channel_2nd"/>
    <property type="match status" value="1"/>
</dbReference>
<feature type="domain" description="Mechanosensitive ion channel MscS C-terminal" evidence="9">
    <location>
        <begin position="187"/>
        <end position="268"/>
    </location>
</feature>
<dbReference type="InterPro" id="IPR049278">
    <property type="entry name" value="MS_channel_C"/>
</dbReference>
<evidence type="ECO:0000256" key="3">
    <source>
        <dbReference type="ARBA" id="ARBA00022475"/>
    </source>
</evidence>
<dbReference type="AlphaFoldDB" id="A0AA52H7W1"/>
<gene>
    <name evidence="11" type="ORF">QGN29_07950</name>
</gene>
<organism evidence="11 12">
    <name type="scientific">Temperatibacter marinus</name>
    <dbReference type="NCBI Taxonomy" id="1456591"/>
    <lineage>
        <taxon>Bacteria</taxon>
        <taxon>Pseudomonadati</taxon>
        <taxon>Pseudomonadota</taxon>
        <taxon>Alphaproteobacteria</taxon>
        <taxon>Kordiimonadales</taxon>
        <taxon>Temperatibacteraceae</taxon>
        <taxon>Temperatibacter</taxon>
    </lineage>
</organism>